<dbReference type="SUPFAM" id="SSF47203">
    <property type="entry name" value="Acyl-CoA dehydrogenase C-terminal domain-like"/>
    <property type="match status" value="1"/>
</dbReference>
<dbReference type="PIRSF" id="PIRSF016578">
    <property type="entry name" value="HsaA"/>
    <property type="match status" value="1"/>
</dbReference>
<evidence type="ECO:0000256" key="2">
    <source>
        <dbReference type="ARBA" id="ARBA00049661"/>
    </source>
</evidence>
<evidence type="ECO:0000313" key="5">
    <source>
        <dbReference type="EMBL" id="MFB9465564.1"/>
    </source>
</evidence>
<dbReference type="PANTHER" id="PTHR48083">
    <property type="entry name" value="MEDIUM-CHAIN SPECIFIC ACYL-COA DEHYDROGENASE, MITOCHONDRIAL-RELATED"/>
    <property type="match status" value="1"/>
</dbReference>
<dbReference type="Pfam" id="PF02771">
    <property type="entry name" value="Acyl-CoA_dh_N"/>
    <property type="match status" value="1"/>
</dbReference>
<dbReference type="PANTHER" id="PTHR48083:SF19">
    <property type="entry name" value="FLAVIN-DEPENDENT MONOOXYGENASE, OXYGENASE SUBUNIT HSAA"/>
    <property type="match status" value="1"/>
</dbReference>
<dbReference type="SUPFAM" id="SSF56645">
    <property type="entry name" value="Acyl-CoA dehydrogenase NM domain-like"/>
    <property type="match status" value="1"/>
</dbReference>
<proteinExistence type="inferred from homology"/>
<dbReference type="InterPro" id="IPR050741">
    <property type="entry name" value="Acyl-CoA_dehydrogenase"/>
</dbReference>
<evidence type="ECO:0000259" key="3">
    <source>
        <dbReference type="Pfam" id="PF02771"/>
    </source>
</evidence>
<gene>
    <name evidence="5" type="ORF">ACFF45_23360</name>
</gene>
<feature type="domain" description="Acyl-CoA dehydrogenase C-terminal" evidence="4">
    <location>
        <begin position="246"/>
        <end position="381"/>
    </location>
</feature>
<accession>A0ABV5N6W6</accession>
<dbReference type="InterPro" id="IPR037069">
    <property type="entry name" value="AcylCoA_DH/ox_N_sf"/>
</dbReference>
<evidence type="ECO:0000313" key="6">
    <source>
        <dbReference type="Proteomes" id="UP001589709"/>
    </source>
</evidence>
<dbReference type="Proteomes" id="UP001589709">
    <property type="component" value="Unassembled WGS sequence"/>
</dbReference>
<sequence>MTTSINPVPPQPTGQAAELVERAAGLVGMLRDNAARTESDRRVAEQNINALAEAGLFRLTVPRRLGGHETTLRTFLEVGAELGRGCGSTAWAATLINVCGWLTALYPEQAQKEVWGADPQARVCGVIAPSSTSRAAAGGQVVTGRWGFASGCLHSQWALLGMPVVDDSGEQVDQGLALIPMEDLTVEDTWHVAGMRGTGSNTLVADEVFVPSHRIMSVTRAIEGEYPTEYKEEALYRSAFVPVLALVLAGPQLGLARGALETVTASLAKGKGISYTFYDRASESPSTQMQVAEAAQLIDTAYLHLMRAADDIDAWAGAGRYMPVLNRARARMDTGYVARRCREAIDMLLSVQGAGSFAEVSPLQRIWRDQETGSRHAVINPAISTELYGRALLGIEEQVTPLV</sequence>
<dbReference type="Pfam" id="PF08028">
    <property type="entry name" value="Acyl-CoA_dh_2"/>
    <property type="match status" value="1"/>
</dbReference>
<dbReference type="EMBL" id="JBHMCY010000048">
    <property type="protein sequence ID" value="MFB9465564.1"/>
    <property type="molecule type" value="Genomic_DNA"/>
</dbReference>
<organism evidence="5 6">
    <name type="scientific">Streptomyces cinereospinus</name>
    <dbReference type="NCBI Taxonomy" id="285561"/>
    <lineage>
        <taxon>Bacteria</taxon>
        <taxon>Bacillati</taxon>
        <taxon>Actinomycetota</taxon>
        <taxon>Actinomycetes</taxon>
        <taxon>Kitasatosporales</taxon>
        <taxon>Streptomycetaceae</taxon>
        <taxon>Streptomyces</taxon>
    </lineage>
</organism>
<keyword evidence="1" id="KW-0560">Oxidoreductase</keyword>
<evidence type="ECO:0000259" key="4">
    <source>
        <dbReference type="Pfam" id="PF08028"/>
    </source>
</evidence>
<comment type="similarity">
    <text evidence="2">Belongs to the HpaH/HsaA monooxygenase family.</text>
</comment>
<evidence type="ECO:0000256" key="1">
    <source>
        <dbReference type="ARBA" id="ARBA00023002"/>
    </source>
</evidence>
<reference evidence="5 6" key="1">
    <citation type="submission" date="2024-09" db="EMBL/GenBank/DDBJ databases">
        <authorList>
            <person name="Sun Q."/>
            <person name="Mori K."/>
        </authorList>
    </citation>
    <scope>NUCLEOTIDE SEQUENCE [LARGE SCALE GENOMIC DNA]</scope>
    <source>
        <strain evidence="5 6">JCM 6917</strain>
    </source>
</reference>
<protein>
    <submittedName>
        <fullName evidence="5">Acyl-CoA dehydrogenase family protein</fullName>
    </submittedName>
</protein>
<dbReference type="InterPro" id="IPR036250">
    <property type="entry name" value="AcylCo_DH-like_C"/>
</dbReference>
<feature type="domain" description="Acyl-CoA dehydrogenase/oxidase N-terminal" evidence="3">
    <location>
        <begin position="31"/>
        <end position="115"/>
    </location>
</feature>
<dbReference type="Gene3D" id="2.40.110.10">
    <property type="entry name" value="Butyryl-CoA Dehydrogenase, subunit A, domain 2"/>
    <property type="match status" value="1"/>
</dbReference>
<dbReference type="InterPro" id="IPR046373">
    <property type="entry name" value="Acyl-CoA_Oxase/DH_mid-dom_sf"/>
</dbReference>
<dbReference type="Gene3D" id="1.20.140.10">
    <property type="entry name" value="Butyryl-CoA Dehydrogenase, subunit A, domain 3"/>
    <property type="match status" value="1"/>
</dbReference>
<name>A0ABV5N6W6_9ACTN</name>
<comment type="caution">
    <text evidence="5">The sequence shown here is derived from an EMBL/GenBank/DDBJ whole genome shotgun (WGS) entry which is preliminary data.</text>
</comment>
<dbReference type="InterPro" id="IPR009100">
    <property type="entry name" value="AcylCoA_DH/oxidase_NM_dom_sf"/>
</dbReference>
<dbReference type="RefSeq" id="WP_381348391.1">
    <property type="nucleotide sequence ID" value="NZ_JBHMCY010000048.1"/>
</dbReference>
<dbReference type="Gene3D" id="1.10.540.10">
    <property type="entry name" value="Acyl-CoA dehydrogenase/oxidase, N-terminal domain"/>
    <property type="match status" value="1"/>
</dbReference>
<dbReference type="InterPro" id="IPR013786">
    <property type="entry name" value="AcylCoA_DH/ox_N"/>
</dbReference>
<keyword evidence="6" id="KW-1185">Reference proteome</keyword>
<dbReference type="InterPro" id="IPR013107">
    <property type="entry name" value="Acyl-CoA_DH_C"/>
</dbReference>